<dbReference type="Gene3D" id="3.40.47.10">
    <property type="match status" value="1"/>
</dbReference>
<dbReference type="AlphaFoldDB" id="A0A383D050"/>
<protein>
    <recommendedName>
        <fullName evidence="1">Thiolase C-terminal domain-containing protein</fullName>
    </recommendedName>
</protein>
<organism evidence="2">
    <name type="scientific">marine metagenome</name>
    <dbReference type="NCBI Taxonomy" id="408172"/>
    <lineage>
        <taxon>unclassified sequences</taxon>
        <taxon>metagenomes</taxon>
        <taxon>ecological metagenomes</taxon>
    </lineage>
</organism>
<gene>
    <name evidence="2" type="ORF">METZ01_LOCUS490538</name>
</gene>
<dbReference type="GO" id="GO:0016746">
    <property type="term" value="F:acyltransferase activity"/>
    <property type="evidence" value="ECO:0007669"/>
    <property type="project" value="InterPro"/>
</dbReference>
<proteinExistence type="predicted"/>
<dbReference type="PANTHER" id="PTHR42870:SF1">
    <property type="entry name" value="NON-SPECIFIC LIPID-TRANSFER PROTEIN-LIKE 2"/>
    <property type="match status" value="1"/>
</dbReference>
<feature type="domain" description="Thiolase C-terminal" evidence="1">
    <location>
        <begin position="69"/>
        <end position="178"/>
    </location>
</feature>
<dbReference type="PANTHER" id="PTHR42870">
    <property type="entry name" value="ACETYL-COA C-ACETYLTRANSFERASE"/>
    <property type="match status" value="1"/>
</dbReference>
<evidence type="ECO:0000313" key="2">
    <source>
        <dbReference type="EMBL" id="SVE37684.1"/>
    </source>
</evidence>
<feature type="non-terminal residue" evidence="2">
    <location>
        <position position="1"/>
    </location>
</feature>
<reference evidence="2" key="1">
    <citation type="submission" date="2018-05" db="EMBL/GenBank/DDBJ databases">
        <authorList>
            <person name="Lanie J.A."/>
            <person name="Ng W.-L."/>
            <person name="Kazmierczak K.M."/>
            <person name="Andrzejewski T.M."/>
            <person name="Davidsen T.M."/>
            <person name="Wayne K.J."/>
            <person name="Tettelin H."/>
            <person name="Glass J.I."/>
            <person name="Rusch D."/>
            <person name="Podicherti R."/>
            <person name="Tsui H.-C.T."/>
            <person name="Winkler M.E."/>
        </authorList>
    </citation>
    <scope>NUCLEOTIDE SEQUENCE</scope>
</reference>
<sequence>AARPIAEPLHLYDCVLPCSGAEAFLVMSEDRAKSRQFPYARILAGIERHNAHPEDDVQISGGWAMDRDAFYQAAGLGPGDMAFLQAYDDYPVIVMFQLEGLGICAPGGAPAFVRATDLTADGGGLPLNTGGGQLSLGQAGAVGGFVGITEGLRQVTGQALGIQVANADVGLVSGYGTVNFDRGLCSSAVILATGGGG</sequence>
<dbReference type="InterPro" id="IPR055140">
    <property type="entry name" value="Thiolase_C_2"/>
</dbReference>
<evidence type="ECO:0000259" key="1">
    <source>
        <dbReference type="Pfam" id="PF22691"/>
    </source>
</evidence>
<name>A0A383D050_9ZZZZ</name>
<dbReference type="SUPFAM" id="SSF53901">
    <property type="entry name" value="Thiolase-like"/>
    <property type="match status" value="1"/>
</dbReference>
<dbReference type="Pfam" id="PF22691">
    <property type="entry name" value="Thiolase_C_1"/>
    <property type="match status" value="1"/>
</dbReference>
<dbReference type="EMBL" id="UINC01213074">
    <property type="protein sequence ID" value="SVE37684.1"/>
    <property type="molecule type" value="Genomic_DNA"/>
</dbReference>
<accession>A0A383D050</accession>
<dbReference type="InterPro" id="IPR016039">
    <property type="entry name" value="Thiolase-like"/>
</dbReference>